<name>A0A553MWJ8_9TELE</name>
<organism evidence="1 2">
    <name type="scientific">Danionella cerebrum</name>
    <dbReference type="NCBI Taxonomy" id="2873325"/>
    <lineage>
        <taxon>Eukaryota</taxon>
        <taxon>Metazoa</taxon>
        <taxon>Chordata</taxon>
        <taxon>Craniata</taxon>
        <taxon>Vertebrata</taxon>
        <taxon>Euteleostomi</taxon>
        <taxon>Actinopterygii</taxon>
        <taxon>Neopterygii</taxon>
        <taxon>Teleostei</taxon>
        <taxon>Ostariophysi</taxon>
        <taxon>Cypriniformes</taxon>
        <taxon>Danionidae</taxon>
        <taxon>Danioninae</taxon>
        <taxon>Danionella</taxon>
    </lineage>
</organism>
<evidence type="ECO:0000313" key="1">
    <source>
        <dbReference type="EMBL" id="TRY57527.1"/>
    </source>
</evidence>
<gene>
    <name evidence="1" type="ORF">DNTS_023480</name>
</gene>
<accession>A0A553MWJ8</accession>
<sequence length="57" mass="7020">MLKFAVFLNMFQMLELRIRDLLLERKYSQIIKSMHVKRMPSMPNIATRCHYRTGFWQ</sequence>
<evidence type="ECO:0000313" key="2">
    <source>
        <dbReference type="Proteomes" id="UP000316079"/>
    </source>
</evidence>
<dbReference type="Proteomes" id="UP000316079">
    <property type="component" value="Unassembled WGS sequence"/>
</dbReference>
<keyword evidence="2" id="KW-1185">Reference proteome</keyword>
<protein>
    <submittedName>
        <fullName evidence="1">Uncharacterized protein</fullName>
    </submittedName>
</protein>
<dbReference type="EMBL" id="SRMA01027233">
    <property type="protein sequence ID" value="TRY57527.1"/>
    <property type="molecule type" value="Genomic_DNA"/>
</dbReference>
<proteinExistence type="predicted"/>
<reference evidence="1 2" key="1">
    <citation type="journal article" date="2019" name="Sci. Data">
        <title>Hybrid genome assembly and annotation of Danionella translucida.</title>
        <authorList>
            <person name="Kadobianskyi M."/>
            <person name="Schulze L."/>
            <person name="Schuelke M."/>
            <person name="Judkewitz B."/>
        </authorList>
    </citation>
    <scope>NUCLEOTIDE SEQUENCE [LARGE SCALE GENOMIC DNA]</scope>
    <source>
        <strain evidence="1 2">Bolton</strain>
    </source>
</reference>
<comment type="caution">
    <text evidence="1">The sequence shown here is derived from an EMBL/GenBank/DDBJ whole genome shotgun (WGS) entry which is preliminary data.</text>
</comment>
<dbReference type="AlphaFoldDB" id="A0A553MWJ8"/>